<keyword evidence="1" id="KW-0812">Transmembrane</keyword>
<gene>
    <name evidence="2" type="ORF">GCM10025866_15050</name>
</gene>
<protein>
    <submittedName>
        <fullName evidence="2">Uncharacterized protein</fullName>
    </submittedName>
</protein>
<accession>A0ABN6XL53</accession>
<evidence type="ECO:0000313" key="3">
    <source>
        <dbReference type="Proteomes" id="UP001321498"/>
    </source>
</evidence>
<name>A0ABN6XL53_9MICO</name>
<keyword evidence="1" id="KW-0472">Membrane</keyword>
<dbReference type="Proteomes" id="UP001321498">
    <property type="component" value="Chromosome"/>
</dbReference>
<evidence type="ECO:0000256" key="1">
    <source>
        <dbReference type="SAM" id="Phobius"/>
    </source>
</evidence>
<organism evidence="2 3">
    <name type="scientific">Naasia aerilata</name>
    <dbReference type="NCBI Taxonomy" id="1162966"/>
    <lineage>
        <taxon>Bacteria</taxon>
        <taxon>Bacillati</taxon>
        <taxon>Actinomycetota</taxon>
        <taxon>Actinomycetes</taxon>
        <taxon>Micrococcales</taxon>
        <taxon>Microbacteriaceae</taxon>
        <taxon>Naasia</taxon>
    </lineage>
</organism>
<keyword evidence="1" id="KW-1133">Transmembrane helix</keyword>
<evidence type="ECO:0000313" key="2">
    <source>
        <dbReference type="EMBL" id="BDZ45596.1"/>
    </source>
</evidence>
<reference evidence="3" key="1">
    <citation type="journal article" date="2019" name="Int. J. Syst. Evol. Microbiol.">
        <title>The Global Catalogue of Microorganisms (GCM) 10K type strain sequencing project: providing services to taxonomists for standard genome sequencing and annotation.</title>
        <authorList>
            <consortium name="The Broad Institute Genomics Platform"/>
            <consortium name="The Broad Institute Genome Sequencing Center for Infectious Disease"/>
            <person name="Wu L."/>
            <person name="Ma J."/>
        </authorList>
    </citation>
    <scope>NUCLEOTIDE SEQUENCE [LARGE SCALE GENOMIC DNA]</scope>
    <source>
        <strain evidence="3">NBRC 108725</strain>
    </source>
</reference>
<proteinExistence type="predicted"/>
<dbReference type="RefSeq" id="WP_286278865.1">
    <property type="nucleotide sequence ID" value="NZ_AP027731.1"/>
</dbReference>
<feature type="transmembrane region" description="Helical" evidence="1">
    <location>
        <begin position="80"/>
        <end position="104"/>
    </location>
</feature>
<sequence>MTLTLGSRTPTWTKVSDDLISGETDGNYAGMIERSGTRWVARDAFGALVGRFAAEQDARAAFEPAALTAAWNRREHRERVIAAATAIGAAGSSVLMAFGLLSLLPL</sequence>
<dbReference type="EMBL" id="AP027731">
    <property type="protein sequence ID" value="BDZ45596.1"/>
    <property type="molecule type" value="Genomic_DNA"/>
</dbReference>
<keyword evidence="3" id="KW-1185">Reference proteome</keyword>